<dbReference type="InterPro" id="IPR036397">
    <property type="entry name" value="RNaseH_sf"/>
</dbReference>
<dbReference type="EMBL" id="AVOT02000135">
    <property type="protein sequence ID" value="MBW0461277.1"/>
    <property type="molecule type" value="Genomic_DNA"/>
</dbReference>
<evidence type="ECO:0000256" key="7">
    <source>
        <dbReference type="ARBA" id="ARBA00022839"/>
    </source>
</evidence>
<evidence type="ECO:0000256" key="1">
    <source>
        <dbReference type="ARBA" id="ARBA00004123"/>
    </source>
</evidence>
<keyword evidence="4" id="KW-0698">rRNA processing</keyword>
<dbReference type="GO" id="GO:0005634">
    <property type="term" value="C:nucleus"/>
    <property type="evidence" value="ECO:0007669"/>
    <property type="project" value="UniProtKB-SubCell"/>
</dbReference>
<dbReference type="InterPro" id="IPR037431">
    <property type="entry name" value="REX4_DEDDh_dom"/>
</dbReference>
<dbReference type="SUPFAM" id="SSF53098">
    <property type="entry name" value="Ribonuclease H-like"/>
    <property type="match status" value="1"/>
</dbReference>
<gene>
    <name evidence="12" type="ORF">O181_000992</name>
</gene>
<dbReference type="InterPro" id="IPR047021">
    <property type="entry name" value="REXO1/3/4-like"/>
</dbReference>
<organism evidence="12 13">
    <name type="scientific">Austropuccinia psidii MF-1</name>
    <dbReference type="NCBI Taxonomy" id="1389203"/>
    <lineage>
        <taxon>Eukaryota</taxon>
        <taxon>Fungi</taxon>
        <taxon>Dikarya</taxon>
        <taxon>Basidiomycota</taxon>
        <taxon>Pucciniomycotina</taxon>
        <taxon>Pucciniomycetes</taxon>
        <taxon>Pucciniales</taxon>
        <taxon>Sphaerophragmiaceae</taxon>
        <taxon>Austropuccinia</taxon>
    </lineage>
</organism>
<sequence length="361" mass="40553">MPEPSIGENFDLLPLRPPQRDGTDQLKNRLIHRLMRRFFTRLFIEIYKKDKHLIDCFESLVLGPLLLLWKRPPMPPKTKISSTSERVKASSNWKKVQLSLPKHSAAVKAKILAKKTQKDLKAQDKLRSSSPGKASSSSLSQSSSSNVSCSKLQKLLLMNVKNVTSSKQTQVGKYVAIDCEMVGVGPKGSQSALARVSLVNFFGVVLLDSYVRPKEKVTDYRTWVSGIKPQHLKDARSFEEIASQVAEMIKDKVLIGHAISNDLNALLLKHPRSLIRDTSAYKPLQKIAKTRLPSLKKLTALLLKIDIQKGSHSSVDDARATMAIYRTQKNEWEAEIKKQITLRPKTEPKRTPVPANFEKAT</sequence>
<feature type="region of interest" description="Disordered" evidence="10">
    <location>
        <begin position="118"/>
        <end position="145"/>
    </location>
</feature>
<dbReference type="CDD" id="cd06144">
    <property type="entry name" value="REX4_like"/>
    <property type="match status" value="1"/>
</dbReference>
<feature type="domain" description="Exonuclease" evidence="11">
    <location>
        <begin position="173"/>
        <end position="334"/>
    </location>
</feature>
<evidence type="ECO:0000256" key="4">
    <source>
        <dbReference type="ARBA" id="ARBA00022552"/>
    </source>
</evidence>
<evidence type="ECO:0000256" key="2">
    <source>
        <dbReference type="ARBA" id="ARBA00010489"/>
    </source>
</evidence>
<dbReference type="GO" id="GO:0008408">
    <property type="term" value="F:3'-5' exonuclease activity"/>
    <property type="evidence" value="ECO:0007669"/>
    <property type="project" value="InterPro"/>
</dbReference>
<reference evidence="12" key="1">
    <citation type="submission" date="2021-03" db="EMBL/GenBank/DDBJ databases">
        <title>Draft genome sequence of rust myrtle Austropuccinia psidii MF-1, a brazilian biotype.</title>
        <authorList>
            <person name="Quecine M.C."/>
            <person name="Pachon D.M.R."/>
            <person name="Bonatelli M.L."/>
            <person name="Correr F.H."/>
            <person name="Franceschini L.M."/>
            <person name="Leite T.F."/>
            <person name="Margarido G.R.A."/>
            <person name="Almeida C.A."/>
            <person name="Ferrarezi J.A."/>
            <person name="Labate C.A."/>
        </authorList>
    </citation>
    <scope>NUCLEOTIDE SEQUENCE</scope>
    <source>
        <strain evidence="12">MF-1</strain>
    </source>
</reference>
<comment type="function">
    <text evidence="9">Exoribonuclease involved in ribosome biosynthesis. Involved in the processing of ITS1, the internal transcribed spacer localized between the 18S and 5.8S rRNAs.</text>
</comment>
<dbReference type="SMART" id="SM00479">
    <property type="entry name" value="EXOIII"/>
    <property type="match status" value="1"/>
</dbReference>
<dbReference type="GO" id="GO:0006364">
    <property type="term" value="P:rRNA processing"/>
    <property type="evidence" value="ECO:0007669"/>
    <property type="project" value="UniProtKB-KW"/>
</dbReference>
<evidence type="ECO:0000256" key="3">
    <source>
        <dbReference type="ARBA" id="ARBA00016937"/>
    </source>
</evidence>
<dbReference type="AlphaFoldDB" id="A0A9Q3GCL0"/>
<evidence type="ECO:0000256" key="8">
    <source>
        <dbReference type="ARBA" id="ARBA00023242"/>
    </source>
</evidence>
<dbReference type="FunFam" id="3.30.420.10:FF:000007">
    <property type="entry name" value="Interferon-stimulated exonuclease gene 20"/>
    <property type="match status" value="1"/>
</dbReference>
<protein>
    <recommendedName>
        <fullName evidence="3">RNA exonuclease 4</fullName>
    </recommendedName>
</protein>
<dbReference type="InterPro" id="IPR012337">
    <property type="entry name" value="RNaseH-like_sf"/>
</dbReference>
<accession>A0A9Q3GCL0</accession>
<keyword evidence="8" id="KW-0539">Nucleus</keyword>
<name>A0A9Q3GCL0_9BASI</name>
<evidence type="ECO:0000313" key="13">
    <source>
        <dbReference type="Proteomes" id="UP000765509"/>
    </source>
</evidence>
<evidence type="ECO:0000256" key="5">
    <source>
        <dbReference type="ARBA" id="ARBA00022722"/>
    </source>
</evidence>
<evidence type="ECO:0000256" key="9">
    <source>
        <dbReference type="ARBA" id="ARBA00025599"/>
    </source>
</evidence>
<comment type="subcellular location">
    <subcellularLocation>
        <location evidence="1">Nucleus</location>
    </subcellularLocation>
</comment>
<keyword evidence="5" id="KW-0540">Nuclease</keyword>
<evidence type="ECO:0000259" key="11">
    <source>
        <dbReference type="SMART" id="SM00479"/>
    </source>
</evidence>
<dbReference type="PANTHER" id="PTHR12801">
    <property type="entry name" value="RNA EXONUCLEASE REXO1 / RECO3 FAMILY MEMBER-RELATED"/>
    <property type="match status" value="1"/>
</dbReference>
<comment type="caution">
    <text evidence="12">The sequence shown here is derived from an EMBL/GenBank/DDBJ whole genome shotgun (WGS) entry which is preliminary data.</text>
</comment>
<keyword evidence="6" id="KW-0378">Hydrolase</keyword>
<feature type="compositionally biased region" description="Basic and acidic residues" evidence="10">
    <location>
        <begin position="118"/>
        <end position="127"/>
    </location>
</feature>
<evidence type="ECO:0000256" key="6">
    <source>
        <dbReference type="ARBA" id="ARBA00022801"/>
    </source>
</evidence>
<dbReference type="GO" id="GO:0003676">
    <property type="term" value="F:nucleic acid binding"/>
    <property type="evidence" value="ECO:0007669"/>
    <property type="project" value="InterPro"/>
</dbReference>
<dbReference type="GO" id="GO:0000027">
    <property type="term" value="P:ribosomal large subunit assembly"/>
    <property type="evidence" value="ECO:0007669"/>
    <property type="project" value="TreeGrafter"/>
</dbReference>
<feature type="region of interest" description="Disordered" evidence="10">
    <location>
        <begin position="342"/>
        <end position="361"/>
    </location>
</feature>
<dbReference type="Proteomes" id="UP000765509">
    <property type="component" value="Unassembled WGS sequence"/>
</dbReference>
<keyword evidence="7" id="KW-0269">Exonuclease</keyword>
<dbReference type="OrthoDB" id="8191639at2759"/>
<dbReference type="Gene3D" id="3.30.420.10">
    <property type="entry name" value="Ribonuclease H-like superfamily/Ribonuclease H"/>
    <property type="match status" value="1"/>
</dbReference>
<evidence type="ECO:0000256" key="10">
    <source>
        <dbReference type="SAM" id="MobiDB-lite"/>
    </source>
</evidence>
<dbReference type="InterPro" id="IPR013520">
    <property type="entry name" value="Ribonucl_H"/>
</dbReference>
<keyword evidence="13" id="KW-1185">Reference proteome</keyword>
<dbReference type="Pfam" id="PF00929">
    <property type="entry name" value="RNase_T"/>
    <property type="match status" value="1"/>
</dbReference>
<comment type="similarity">
    <text evidence="2">Belongs to the REXO4 family.</text>
</comment>
<proteinExistence type="inferred from homology"/>
<feature type="compositionally biased region" description="Low complexity" evidence="10">
    <location>
        <begin position="128"/>
        <end position="145"/>
    </location>
</feature>
<evidence type="ECO:0000313" key="12">
    <source>
        <dbReference type="EMBL" id="MBW0461277.1"/>
    </source>
</evidence>
<dbReference type="PANTHER" id="PTHR12801:SF45">
    <property type="entry name" value="RNA EXONUCLEASE 4"/>
    <property type="match status" value="1"/>
</dbReference>